<comment type="similarity">
    <text evidence="1">Belongs to the peptidase C48 family.</text>
</comment>
<organism evidence="6">
    <name type="scientific">Timema poppense</name>
    <name type="common">Walking stick</name>
    <dbReference type="NCBI Taxonomy" id="170557"/>
    <lineage>
        <taxon>Eukaryota</taxon>
        <taxon>Metazoa</taxon>
        <taxon>Ecdysozoa</taxon>
        <taxon>Arthropoda</taxon>
        <taxon>Hexapoda</taxon>
        <taxon>Insecta</taxon>
        <taxon>Pterygota</taxon>
        <taxon>Neoptera</taxon>
        <taxon>Polyneoptera</taxon>
        <taxon>Phasmatodea</taxon>
        <taxon>Timematodea</taxon>
        <taxon>Timematoidea</taxon>
        <taxon>Timematidae</taxon>
        <taxon>Timema</taxon>
    </lineage>
</organism>
<dbReference type="InterPro" id="IPR003653">
    <property type="entry name" value="Peptidase_C48_C"/>
</dbReference>
<feature type="domain" description="Ubiquitin-like protease family profile" evidence="5">
    <location>
        <begin position="60"/>
        <end position="222"/>
    </location>
</feature>
<evidence type="ECO:0000313" key="6">
    <source>
        <dbReference type="EMBL" id="CAD7414442.1"/>
    </source>
</evidence>
<reference evidence="6" key="1">
    <citation type="submission" date="2020-11" db="EMBL/GenBank/DDBJ databases">
        <authorList>
            <person name="Tran Van P."/>
        </authorList>
    </citation>
    <scope>NUCLEOTIDE SEQUENCE</scope>
</reference>
<gene>
    <name evidence="6" type="ORF">TPSB3V08_LOCUS9672</name>
</gene>
<evidence type="ECO:0000259" key="5">
    <source>
        <dbReference type="PROSITE" id="PS50600"/>
    </source>
</evidence>
<dbReference type="InterPro" id="IPR038765">
    <property type="entry name" value="Papain-like_cys_pep_sf"/>
</dbReference>
<evidence type="ECO:0000256" key="4">
    <source>
        <dbReference type="ARBA" id="ARBA00022807"/>
    </source>
</evidence>
<dbReference type="Pfam" id="PF02902">
    <property type="entry name" value="Peptidase_C48"/>
    <property type="match status" value="2"/>
</dbReference>
<dbReference type="GO" id="GO:0005634">
    <property type="term" value="C:nucleus"/>
    <property type="evidence" value="ECO:0007669"/>
    <property type="project" value="TreeGrafter"/>
</dbReference>
<evidence type="ECO:0000256" key="3">
    <source>
        <dbReference type="ARBA" id="ARBA00022801"/>
    </source>
</evidence>
<evidence type="ECO:0000256" key="2">
    <source>
        <dbReference type="ARBA" id="ARBA00022670"/>
    </source>
</evidence>
<dbReference type="PANTHER" id="PTHR12606">
    <property type="entry name" value="SENTRIN/SUMO-SPECIFIC PROTEASE"/>
    <property type="match status" value="1"/>
</dbReference>
<dbReference type="Gene3D" id="3.40.395.10">
    <property type="entry name" value="Adenoviral Proteinase, Chain A"/>
    <property type="match status" value="1"/>
</dbReference>
<proteinExistence type="inferred from homology"/>
<protein>
    <recommendedName>
        <fullName evidence="5">Ubiquitin-like protease family profile domain-containing protein</fullName>
    </recommendedName>
</protein>
<name>A0A7R9HA69_TIMPO</name>
<dbReference type="PROSITE" id="PS50600">
    <property type="entry name" value="ULP_PROTEASE"/>
    <property type="match status" value="1"/>
</dbReference>
<evidence type="ECO:0000256" key="1">
    <source>
        <dbReference type="ARBA" id="ARBA00005234"/>
    </source>
</evidence>
<keyword evidence="3" id="KW-0378">Hydrolase</keyword>
<dbReference type="EMBL" id="OD007909">
    <property type="protein sequence ID" value="CAD7414442.1"/>
    <property type="molecule type" value="Genomic_DNA"/>
</dbReference>
<dbReference type="AlphaFoldDB" id="A0A7R9HA69"/>
<dbReference type="PANTHER" id="PTHR12606:SF141">
    <property type="entry name" value="GH15225P-RELATED"/>
    <property type="match status" value="1"/>
</dbReference>
<dbReference type="GO" id="GO:0016929">
    <property type="term" value="F:deSUMOylase activity"/>
    <property type="evidence" value="ECO:0007669"/>
    <property type="project" value="TreeGrafter"/>
</dbReference>
<dbReference type="GO" id="GO:0016926">
    <property type="term" value="P:protein desumoylation"/>
    <property type="evidence" value="ECO:0007669"/>
    <property type="project" value="TreeGrafter"/>
</dbReference>
<accession>A0A7R9HA69</accession>
<sequence length="253" mass="28854">MLKMHKIVLLSSPTKDGEAGVTPINTLDKMLKMHNIVYKDWTSELLNKWDRLRKDQDAAIKSHETSLSTFSSASQHLVEDTLAERLGKYASLSGAEVPEIVEEKLPELTSAMQREIENALMPRPSTEVLVRSFGLEIKRHDMHTLAGLNWLNDEVDIFSQDLVIAPIHMNVHWCLAVMNMKTKNITYYDSMGAPNNRCLNGNPQQQNGSDCGVFTCIYAEYLSRKAELSFSQKDMPYFRQKMVYEILKSKLLL</sequence>
<dbReference type="GO" id="GO:0006508">
    <property type="term" value="P:proteolysis"/>
    <property type="evidence" value="ECO:0007669"/>
    <property type="project" value="UniProtKB-KW"/>
</dbReference>
<dbReference type="SUPFAM" id="SSF54001">
    <property type="entry name" value="Cysteine proteinases"/>
    <property type="match status" value="1"/>
</dbReference>
<keyword evidence="4" id="KW-0788">Thiol protease</keyword>
<keyword evidence="2" id="KW-0645">Protease</keyword>